<sequence>MTDIELMQRAAKAAGIKLDVWEDHRGDGTKDIKLRFAGAPHAAFDPLASDADAFQVLIGSGVRVLVNDHTVVADAGAILFNYHYTGDRAAATRKAIVEVAAVLV</sequence>
<organism evidence="1 2">
    <name type="scientific">Paraburkholderia caffeinitolerans</name>
    <dbReference type="NCBI Taxonomy" id="1723730"/>
    <lineage>
        <taxon>Bacteria</taxon>
        <taxon>Pseudomonadati</taxon>
        <taxon>Pseudomonadota</taxon>
        <taxon>Betaproteobacteria</taxon>
        <taxon>Burkholderiales</taxon>
        <taxon>Burkholderiaceae</taxon>
        <taxon>Paraburkholderia</taxon>
    </lineage>
</organism>
<dbReference type="AlphaFoldDB" id="A0A6J5FGT9"/>
<evidence type="ECO:0000313" key="2">
    <source>
        <dbReference type="Proteomes" id="UP000494119"/>
    </source>
</evidence>
<dbReference type="RefSeq" id="WP_175194266.1">
    <property type="nucleotide sequence ID" value="NZ_CADIKL010000003.1"/>
</dbReference>
<keyword evidence="2" id="KW-1185">Reference proteome</keyword>
<name>A0A6J5FGT9_9BURK</name>
<reference evidence="1 2" key="1">
    <citation type="submission" date="2020-04" db="EMBL/GenBank/DDBJ databases">
        <authorList>
            <person name="De Canck E."/>
        </authorList>
    </citation>
    <scope>NUCLEOTIDE SEQUENCE [LARGE SCALE GENOMIC DNA]</scope>
    <source>
        <strain evidence="1 2">LMG 28688</strain>
    </source>
</reference>
<dbReference type="EMBL" id="CADIKL010000003">
    <property type="protein sequence ID" value="CAB3779323.1"/>
    <property type="molecule type" value="Genomic_DNA"/>
</dbReference>
<accession>A0A6J5FGT9</accession>
<proteinExistence type="predicted"/>
<protein>
    <submittedName>
        <fullName evidence="1">Uncharacterized protein</fullName>
    </submittedName>
</protein>
<gene>
    <name evidence="1" type="ORF">LMG28688_00804</name>
</gene>
<evidence type="ECO:0000313" key="1">
    <source>
        <dbReference type="EMBL" id="CAB3779323.1"/>
    </source>
</evidence>
<dbReference type="Proteomes" id="UP000494119">
    <property type="component" value="Unassembled WGS sequence"/>
</dbReference>